<proteinExistence type="predicted"/>
<evidence type="ECO:0000256" key="4">
    <source>
        <dbReference type="ARBA" id="ARBA00023136"/>
    </source>
</evidence>
<keyword evidence="4 6" id="KW-0472">Membrane</keyword>
<evidence type="ECO:0000313" key="8">
    <source>
        <dbReference type="EMBL" id="POM26131.1"/>
    </source>
</evidence>
<dbReference type="InterPro" id="IPR007016">
    <property type="entry name" value="O-antigen_ligase-rel_domated"/>
</dbReference>
<dbReference type="InterPro" id="IPR051533">
    <property type="entry name" value="WaaL-like"/>
</dbReference>
<evidence type="ECO:0000256" key="3">
    <source>
        <dbReference type="ARBA" id="ARBA00022989"/>
    </source>
</evidence>
<dbReference type="EMBL" id="MTBP01000001">
    <property type="protein sequence ID" value="POM26131.1"/>
    <property type="molecule type" value="Genomic_DNA"/>
</dbReference>
<dbReference type="GO" id="GO:0016874">
    <property type="term" value="F:ligase activity"/>
    <property type="evidence" value="ECO:0007669"/>
    <property type="project" value="UniProtKB-KW"/>
</dbReference>
<feature type="transmembrane region" description="Helical" evidence="6">
    <location>
        <begin position="256"/>
        <end position="276"/>
    </location>
</feature>
<feature type="transmembrane region" description="Helical" evidence="6">
    <location>
        <begin position="143"/>
        <end position="162"/>
    </location>
</feature>
<dbReference type="RefSeq" id="WP_103561143.1">
    <property type="nucleotide sequence ID" value="NZ_MTBP01000001.1"/>
</dbReference>
<keyword evidence="3 6" id="KW-1133">Transmembrane helix</keyword>
<feature type="transmembrane region" description="Helical" evidence="6">
    <location>
        <begin position="426"/>
        <end position="443"/>
    </location>
</feature>
<feature type="transmembrane region" description="Helical" evidence="6">
    <location>
        <begin position="118"/>
        <end position="136"/>
    </location>
</feature>
<evidence type="ECO:0000256" key="2">
    <source>
        <dbReference type="ARBA" id="ARBA00022692"/>
    </source>
</evidence>
<evidence type="ECO:0000256" key="5">
    <source>
        <dbReference type="SAM" id="MobiDB-lite"/>
    </source>
</evidence>
<comment type="subcellular location">
    <subcellularLocation>
        <location evidence="1">Membrane</location>
        <topology evidence="1">Multi-pass membrane protein</topology>
    </subcellularLocation>
</comment>
<feature type="region of interest" description="Disordered" evidence="5">
    <location>
        <begin position="1"/>
        <end position="20"/>
    </location>
</feature>
<feature type="transmembrane region" description="Helical" evidence="6">
    <location>
        <begin position="182"/>
        <end position="206"/>
    </location>
</feature>
<accession>A0A2P4UM54</accession>
<dbReference type="PANTHER" id="PTHR37422:SF13">
    <property type="entry name" value="LIPOPOLYSACCHARIDE BIOSYNTHESIS PROTEIN PA4999-RELATED"/>
    <property type="match status" value="1"/>
</dbReference>
<feature type="domain" description="O-antigen ligase-related" evidence="7">
    <location>
        <begin position="220"/>
        <end position="378"/>
    </location>
</feature>
<organism evidence="8 9">
    <name type="scientific">Actinomadura rubteroloni</name>
    <dbReference type="NCBI Taxonomy" id="1926885"/>
    <lineage>
        <taxon>Bacteria</taxon>
        <taxon>Bacillati</taxon>
        <taxon>Actinomycetota</taxon>
        <taxon>Actinomycetes</taxon>
        <taxon>Streptosporangiales</taxon>
        <taxon>Thermomonosporaceae</taxon>
        <taxon>Actinomadura</taxon>
    </lineage>
</organism>
<keyword evidence="9" id="KW-1185">Reference proteome</keyword>
<gene>
    <name evidence="8" type="ORF">BTM25_05190</name>
</gene>
<keyword evidence="2 6" id="KW-0812">Transmembrane</keyword>
<dbReference type="Pfam" id="PF04932">
    <property type="entry name" value="Wzy_C"/>
    <property type="match status" value="1"/>
</dbReference>
<comment type="caution">
    <text evidence="8">The sequence shown here is derived from an EMBL/GenBank/DDBJ whole genome shotgun (WGS) entry which is preliminary data.</text>
</comment>
<sequence length="449" mass="46327">MTTALLRPPRPGHARARRPVPLGPLRPLLRRLGRRPSWLVAATVLATAVPPGPRSPEGGDPTVADAVSAVLVVAVVTLAVVRRRALPSRAPLAFGPLVVAAGVATLASQDVAASLPGFVRTVQIFVLVPLAVVLAVRDRRDVAVIGGSVLVTALGEALFGLWQSASGHGASYGGQPVRAVGTFGSLDVMALSTLASFGVLVLVAFALAGSRRVRWAAVPALAVLLAALAAGLSRGTWIALAAAVAVLLLLWDRRALIAAAVGSVALAVVLVGGFGVGADLVGQRLRSIASSVDAPDRSVSDRYGLWGTARDIWAAHPVTGVGPKNFAAFRDTYAPLDLSSGAETADEVNGYVRQPLLSPHDEYLLLLSEQGLLGLGGFAVLGGALARGLWRNRELGRTVDAGWWLSAGFLAWLLVDFVYSDLGGPTSVLVGVLLGVVAVRALNPPGESR</sequence>
<protein>
    <submittedName>
        <fullName evidence="8">O-Antigen ligase</fullName>
    </submittedName>
</protein>
<evidence type="ECO:0000259" key="7">
    <source>
        <dbReference type="Pfam" id="PF04932"/>
    </source>
</evidence>
<feature type="transmembrane region" description="Helical" evidence="6">
    <location>
        <begin position="93"/>
        <end position="112"/>
    </location>
</feature>
<evidence type="ECO:0000256" key="1">
    <source>
        <dbReference type="ARBA" id="ARBA00004141"/>
    </source>
</evidence>
<name>A0A2P4UM54_9ACTN</name>
<dbReference type="Proteomes" id="UP000242367">
    <property type="component" value="Unassembled WGS sequence"/>
</dbReference>
<dbReference type="GO" id="GO:0016020">
    <property type="term" value="C:membrane"/>
    <property type="evidence" value="ECO:0007669"/>
    <property type="project" value="UniProtKB-SubCell"/>
</dbReference>
<evidence type="ECO:0000313" key="9">
    <source>
        <dbReference type="Proteomes" id="UP000242367"/>
    </source>
</evidence>
<evidence type="ECO:0000256" key="6">
    <source>
        <dbReference type="SAM" id="Phobius"/>
    </source>
</evidence>
<feature type="transmembrane region" description="Helical" evidence="6">
    <location>
        <begin position="402"/>
        <end position="420"/>
    </location>
</feature>
<dbReference type="AlphaFoldDB" id="A0A2P4UM54"/>
<dbReference type="PANTHER" id="PTHR37422">
    <property type="entry name" value="TEICHURONIC ACID BIOSYNTHESIS PROTEIN TUAE"/>
    <property type="match status" value="1"/>
</dbReference>
<keyword evidence="8" id="KW-0436">Ligase</keyword>
<reference evidence="8 9" key="1">
    <citation type="journal article" date="2017" name="Chemistry">
        <title>Isolation, Biosynthesis and Chemical Modifications of Rubterolones A-F: Rare Tropolone Alkaloids from Actinomadura sp. 5-2.</title>
        <authorList>
            <person name="Guo H."/>
            <person name="Benndorf R."/>
            <person name="Leichnitz D."/>
            <person name="Klassen J.L."/>
            <person name="Vollmers J."/>
            <person name="Gorls H."/>
            <person name="Steinacker M."/>
            <person name="Weigel C."/>
            <person name="Dahse H.M."/>
            <person name="Kaster A.K."/>
            <person name="de Beer Z.W."/>
            <person name="Poulsen M."/>
            <person name="Beemelmanns C."/>
        </authorList>
    </citation>
    <scope>NUCLEOTIDE SEQUENCE [LARGE SCALE GENOMIC DNA]</scope>
    <source>
        <strain evidence="8 9">5-2</strain>
    </source>
</reference>